<gene>
    <name evidence="2" type="ORF">C1H46_010552</name>
</gene>
<dbReference type="EMBL" id="VIEB01000149">
    <property type="protein sequence ID" value="TQE03888.1"/>
    <property type="molecule type" value="Genomic_DNA"/>
</dbReference>
<keyword evidence="3" id="KW-1185">Reference proteome</keyword>
<evidence type="ECO:0000256" key="1">
    <source>
        <dbReference type="SAM" id="MobiDB-lite"/>
    </source>
</evidence>
<accession>A0A540MYM0</accession>
<organism evidence="2 3">
    <name type="scientific">Malus baccata</name>
    <name type="common">Siberian crab apple</name>
    <name type="synonym">Pyrus baccata</name>
    <dbReference type="NCBI Taxonomy" id="106549"/>
    <lineage>
        <taxon>Eukaryota</taxon>
        <taxon>Viridiplantae</taxon>
        <taxon>Streptophyta</taxon>
        <taxon>Embryophyta</taxon>
        <taxon>Tracheophyta</taxon>
        <taxon>Spermatophyta</taxon>
        <taxon>Magnoliopsida</taxon>
        <taxon>eudicotyledons</taxon>
        <taxon>Gunneridae</taxon>
        <taxon>Pentapetalae</taxon>
        <taxon>rosids</taxon>
        <taxon>fabids</taxon>
        <taxon>Rosales</taxon>
        <taxon>Rosaceae</taxon>
        <taxon>Amygdaloideae</taxon>
        <taxon>Maleae</taxon>
        <taxon>Malus</taxon>
    </lineage>
</organism>
<proteinExistence type="predicted"/>
<feature type="region of interest" description="Disordered" evidence="1">
    <location>
        <begin position="21"/>
        <end position="49"/>
    </location>
</feature>
<evidence type="ECO:0000313" key="2">
    <source>
        <dbReference type="EMBL" id="TQE03888.1"/>
    </source>
</evidence>
<dbReference type="AlphaFoldDB" id="A0A540MYM0"/>
<comment type="caution">
    <text evidence="2">The sequence shown here is derived from an EMBL/GenBank/DDBJ whole genome shotgun (WGS) entry which is preliminary data.</text>
</comment>
<sequence>MGWWVCFRFDVKGYVTRFGSPDWAQTSDEENGSLGERRVGSRSGPYCDE</sequence>
<dbReference type="Proteomes" id="UP000315295">
    <property type="component" value="Unassembled WGS sequence"/>
</dbReference>
<evidence type="ECO:0000313" key="3">
    <source>
        <dbReference type="Proteomes" id="UP000315295"/>
    </source>
</evidence>
<reference evidence="2 3" key="1">
    <citation type="journal article" date="2019" name="G3 (Bethesda)">
        <title>Sequencing of a Wild Apple (Malus baccata) Genome Unravels the Differences Between Cultivated and Wild Apple Species Regarding Disease Resistance and Cold Tolerance.</title>
        <authorList>
            <person name="Chen X."/>
        </authorList>
    </citation>
    <scope>NUCLEOTIDE SEQUENCE [LARGE SCALE GENOMIC DNA]</scope>
    <source>
        <strain evidence="3">cv. Shandingzi</strain>
        <tissue evidence="2">Leaves</tissue>
    </source>
</reference>
<protein>
    <submittedName>
        <fullName evidence="2">Uncharacterized protein</fullName>
    </submittedName>
</protein>
<name>A0A540MYM0_MALBA</name>